<dbReference type="AlphaFoldDB" id="A0A6A7ZPV1"/>
<gene>
    <name evidence="2" type="ORF">GHK45_13415</name>
</gene>
<evidence type="ECO:0000259" key="1">
    <source>
        <dbReference type="Pfam" id="PF08885"/>
    </source>
</evidence>
<feature type="domain" description="GSCFA" evidence="1">
    <location>
        <begin position="11"/>
        <end position="69"/>
    </location>
</feature>
<protein>
    <recommendedName>
        <fullName evidence="1">GSCFA domain-containing protein</fullName>
    </recommendedName>
</protein>
<name>A0A6A7ZPV1_RHIML</name>
<dbReference type="EMBL" id="WISP01000102">
    <property type="protein sequence ID" value="MQW04754.1"/>
    <property type="molecule type" value="Genomic_DNA"/>
</dbReference>
<dbReference type="Pfam" id="PF08885">
    <property type="entry name" value="GSCFA"/>
    <property type="match status" value="1"/>
</dbReference>
<comment type="caution">
    <text evidence="2">The sequence shown here is derived from an EMBL/GenBank/DDBJ whole genome shotgun (WGS) entry which is preliminary data.</text>
</comment>
<accession>A0A6A7ZPV1</accession>
<sequence>MVATFTREGSVLANSYSRALLRVAADVLSKKYPKVDYFPSYEIVTSFGTRGYIEGNVHVKEDVVEQVVSYMAECYINPSDLKDSVANIPDDWRGPAFCPT</sequence>
<dbReference type="InterPro" id="IPR014982">
    <property type="entry name" value="GSCFA"/>
</dbReference>
<reference evidence="2" key="1">
    <citation type="journal article" date="2013" name="Genome Biol.">
        <title>Comparative genomics of the core and accessory genomes of 48 Sinorhizobium strains comprising five genospecies.</title>
        <authorList>
            <person name="Sugawara M."/>
            <person name="Epstein B."/>
            <person name="Badgley B.D."/>
            <person name="Unno T."/>
            <person name="Xu L."/>
            <person name="Reese J."/>
            <person name="Gyaneshwar P."/>
            <person name="Denny R."/>
            <person name="Mudge J."/>
            <person name="Bharti A.K."/>
            <person name="Farmer A.D."/>
            <person name="May G.D."/>
            <person name="Woodward J.E."/>
            <person name="Medigue C."/>
            <person name="Vallenet D."/>
            <person name="Lajus A."/>
            <person name="Rouy Z."/>
            <person name="Martinez-Vaz B."/>
            <person name="Tiffin P."/>
            <person name="Young N.D."/>
            <person name="Sadowsky M.J."/>
        </authorList>
    </citation>
    <scope>NUCLEOTIDE SEQUENCE</scope>
    <source>
        <strain evidence="2">M30</strain>
    </source>
</reference>
<organism evidence="2">
    <name type="scientific">Rhizobium meliloti</name>
    <name type="common">Ensifer meliloti</name>
    <name type="synonym">Sinorhizobium meliloti</name>
    <dbReference type="NCBI Taxonomy" id="382"/>
    <lineage>
        <taxon>Bacteria</taxon>
        <taxon>Pseudomonadati</taxon>
        <taxon>Pseudomonadota</taxon>
        <taxon>Alphaproteobacteria</taxon>
        <taxon>Hyphomicrobiales</taxon>
        <taxon>Rhizobiaceae</taxon>
        <taxon>Sinorhizobium/Ensifer group</taxon>
        <taxon>Sinorhizobium</taxon>
    </lineage>
</organism>
<evidence type="ECO:0000313" key="2">
    <source>
        <dbReference type="EMBL" id="MQW04754.1"/>
    </source>
</evidence>
<proteinExistence type="predicted"/>